<name>A0AAJ4IFU8_9VIBR</name>
<gene>
    <name evidence="2" type="ORF">I3X05_18445</name>
</gene>
<dbReference type="RefSeq" id="WP_171816769.1">
    <property type="nucleotide sequence ID" value="NZ_CP065218.1"/>
</dbReference>
<reference evidence="2 3" key="1">
    <citation type="submission" date="2020-11" db="EMBL/GenBank/DDBJ databases">
        <title>Complete and Circularized Genome Assembly of a human isolate of Vibrio navarrensis biotype pommerensis with MiSeq and MinION Sequence Data.</title>
        <authorList>
            <person name="Schwartz K."/>
            <person name="Borowiak M."/>
            <person name="Deneke C."/>
            <person name="Balau V."/>
            <person name="Metelmann C."/>
            <person name="Strauch E."/>
        </authorList>
    </citation>
    <scope>NUCLEOTIDE SEQUENCE [LARGE SCALE GENOMIC DNA]</scope>
    <source>
        <strain evidence="2 3">20-VB00237</strain>
    </source>
</reference>
<evidence type="ECO:0000256" key="1">
    <source>
        <dbReference type="SAM" id="MobiDB-lite"/>
    </source>
</evidence>
<proteinExistence type="predicted"/>
<dbReference type="EMBL" id="CP065218">
    <property type="protein sequence ID" value="QPL56086.1"/>
    <property type="molecule type" value="Genomic_DNA"/>
</dbReference>
<organism evidence="2 3">
    <name type="scientific">Vibrio navarrensis</name>
    <dbReference type="NCBI Taxonomy" id="29495"/>
    <lineage>
        <taxon>Bacteria</taxon>
        <taxon>Pseudomonadati</taxon>
        <taxon>Pseudomonadota</taxon>
        <taxon>Gammaproteobacteria</taxon>
        <taxon>Vibrionales</taxon>
        <taxon>Vibrionaceae</taxon>
        <taxon>Vibrio</taxon>
    </lineage>
</organism>
<evidence type="ECO:0000313" key="2">
    <source>
        <dbReference type="EMBL" id="QPL56086.1"/>
    </source>
</evidence>
<feature type="region of interest" description="Disordered" evidence="1">
    <location>
        <begin position="20"/>
        <end position="49"/>
    </location>
</feature>
<dbReference type="AlphaFoldDB" id="A0AAJ4IFU8"/>
<sequence>MKRFMPSSVMLTPFVVRVYPENEQEEEGEETSPSNSHQEADSAPQPCVE</sequence>
<dbReference type="Proteomes" id="UP000594435">
    <property type="component" value="Chromosome 2"/>
</dbReference>
<evidence type="ECO:0000313" key="3">
    <source>
        <dbReference type="Proteomes" id="UP000594435"/>
    </source>
</evidence>
<accession>A0AAJ4IFU8</accession>
<protein>
    <submittedName>
        <fullName evidence="2">Uncharacterized protein</fullName>
    </submittedName>
</protein>